<dbReference type="AlphaFoldDB" id="A0A418Y8P4"/>
<dbReference type="Gene3D" id="3.30.420.40">
    <property type="match status" value="1"/>
</dbReference>
<dbReference type="Proteomes" id="UP000283255">
    <property type="component" value="Unassembled WGS sequence"/>
</dbReference>
<feature type="non-terminal residue" evidence="3">
    <location>
        <position position="1"/>
    </location>
</feature>
<proteinExistence type="predicted"/>
<keyword evidence="1" id="KW-0378">Hydrolase</keyword>
<keyword evidence="4" id="KW-1185">Reference proteome</keyword>
<organism evidence="3 4">
    <name type="scientific">Motilimonas pumila</name>
    <dbReference type="NCBI Taxonomy" id="2303987"/>
    <lineage>
        <taxon>Bacteria</taxon>
        <taxon>Pseudomonadati</taxon>
        <taxon>Pseudomonadota</taxon>
        <taxon>Gammaproteobacteria</taxon>
        <taxon>Alteromonadales</taxon>
        <taxon>Alteromonadales genera incertae sedis</taxon>
        <taxon>Motilimonas</taxon>
    </lineage>
</organism>
<dbReference type="InterPro" id="IPR000407">
    <property type="entry name" value="GDA1_CD39_NTPase"/>
</dbReference>
<feature type="region of interest" description="Disordered" evidence="2">
    <location>
        <begin position="49"/>
        <end position="126"/>
    </location>
</feature>
<accession>A0A418Y8P4</accession>
<gene>
    <name evidence="3" type="ORF">D1Z90_21040</name>
</gene>
<evidence type="ECO:0000313" key="3">
    <source>
        <dbReference type="EMBL" id="RJG34968.1"/>
    </source>
</evidence>
<dbReference type="EMBL" id="QZCH01000163">
    <property type="protein sequence ID" value="RJG34968.1"/>
    <property type="molecule type" value="Genomic_DNA"/>
</dbReference>
<name>A0A418Y8P4_9GAMM</name>
<dbReference type="Pfam" id="PF01150">
    <property type="entry name" value="GDA1_CD39"/>
    <property type="match status" value="1"/>
</dbReference>
<reference evidence="3 4" key="1">
    <citation type="submission" date="2018-09" db="EMBL/GenBank/DDBJ databases">
        <authorList>
            <person name="Wang F."/>
        </authorList>
    </citation>
    <scope>NUCLEOTIDE SEQUENCE [LARGE SCALE GENOMIC DNA]</scope>
    <source>
        <strain evidence="3 4">PLHSC7-2</strain>
    </source>
</reference>
<evidence type="ECO:0000313" key="4">
    <source>
        <dbReference type="Proteomes" id="UP000283255"/>
    </source>
</evidence>
<evidence type="ECO:0000256" key="1">
    <source>
        <dbReference type="ARBA" id="ARBA00022801"/>
    </source>
</evidence>
<dbReference type="GO" id="GO:0016787">
    <property type="term" value="F:hydrolase activity"/>
    <property type="evidence" value="ECO:0007669"/>
    <property type="project" value="UniProtKB-KW"/>
</dbReference>
<evidence type="ECO:0000256" key="2">
    <source>
        <dbReference type="SAM" id="MobiDB-lite"/>
    </source>
</evidence>
<comment type="caution">
    <text evidence="3">The sequence shown here is derived from an EMBL/GenBank/DDBJ whole genome shotgun (WGS) entry which is preliminary data.</text>
</comment>
<reference evidence="3 4" key="2">
    <citation type="submission" date="2019-01" db="EMBL/GenBank/DDBJ databases">
        <title>Motilimonas pumilus sp. nov., isolated from the gut of sea cucumber (Apostichopus japonicus).</title>
        <authorList>
            <person name="Wang F.-Q."/>
            <person name="Ren L.-H."/>
            <person name="Lin Y.-W."/>
            <person name="Sun G.-H."/>
            <person name="Du Z.-J."/>
            <person name="Zhao J.-X."/>
            <person name="Liu X.-J."/>
            <person name="Liu L.-J."/>
        </authorList>
    </citation>
    <scope>NUCLEOTIDE SEQUENCE [LARGE SCALE GENOMIC DNA]</scope>
    <source>
        <strain evidence="3 4">PLHSC7-2</strain>
    </source>
</reference>
<feature type="compositionally biased region" description="Polar residues" evidence="2">
    <location>
        <begin position="49"/>
        <end position="75"/>
    </location>
</feature>
<protein>
    <submittedName>
        <fullName evidence="3">Uncharacterized protein</fullName>
    </submittedName>
</protein>
<sequence length="148" mass="14376">SCTPVAVKATAGLRKLGEQKSNDILAAVRRHLENDLPMAALADICNAQNAQSPSGVPSVTAPLSTGSSPKSTSVGASHVVPMYPTGTGSSSGGHSGGHSTVPAATGTPKPPVASSPAPSTTNVPNNNGAGKLEFGLAAVVAGIMAAAL</sequence>